<reference evidence="3 4" key="1">
    <citation type="submission" date="2023-09" db="EMBL/GenBank/DDBJ databases">
        <authorList>
            <person name="Rey-Velasco X."/>
        </authorList>
    </citation>
    <scope>NUCLEOTIDE SEQUENCE [LARGE SCALE GENOMIC DNA]</scope>
    <source>
        <strain evidence="3 4">F394</strain>
    </source>
</reference>
<proteinExistence type="predicted"/>
<evidence type="ECO:0000259" key="2">
    <source>
        <dbReference type="Pfam" id="PF04313"/>
    </source>
</evidence>
<evidence type="ECO:0000313" key="3">
    <source>
        <dbReference type="EMBL" id="MDT0630603.1"/>
    </source>
</evidence>
<feature type="region of interest" description="Disordered" evidence="1">
    <location>
        <begin position="219"/>
        <end position="251"/>
    </location>
</feature>
<dbReference type="InterPro" id="IPR007409">
    <property type="entry name" value="Restrct_endonuc_type1_HsdR_N"/>
</dbReference>
<dbReference type="EMBL" id="JAVRHT010000003">
    <property type="protein sequence ID" value="MDT0630603.1"/>
    <property type="molecule type" value="Genomic_DNA"/>
</dbReference>
<comment type="caution">
    <text evidence="3">The sequence shown here is derived from an EMBL/GenBank/DDBJ whole genome shotgun (WGS) entry which is preliminary data.</text>
</comment>
<dbReference type="Proteomes" id="UP001267426">
    <property type="component" value="Unassembled WGS sequence"/>
</dbReference>
<accession>A0ABU3BMU7</accession>
<keyword evidence="3" id="KW-0540">Nuclease</keyword>
<evidence type="ECO:0000256" key="1">
    <source>
        <dbReference type="SAM" id="MobiDB-lite"/>
    </source>
</evidence>
<dbReference type="GO" id="GO:0004519">
    <property type="term" value="F:endonuclease activity"/>
    <property type="evidence" value="ECO:0007669"/>
    <property type="project" value="UniProtKB-KW"/>
</dbReference>
<gene>
    <name evidence="3" type="ORF">RM540_02485</name>
</gene>
<feature type="domain" description="Restriction endonuclease type I HsdR N-terminal" evidence="2">
    <location>
        <begin position="54"/>
        <end position="110"/>
    </location>
</feature>
<dbReference type="RefSeq" id="WP_311661933.1">
    <property type="nucleotide sequence ID" value="NZ_JAVRHT010000003.1"/>
</dbReference>
<sequence>MSLRERLDNARDLLQSGRLANEASVSGGVVLPILDGLGWPVFDPSVVAPEYSVEKRRVDYALITNGTPAVFVEVKQPGLANGADRQLFEYAFHEGVPIAILTDGVTWHVYLPAMQGSYDERRVYLLDLLERDPDESVERLERYLSREAVESGEAFERARKDYQRAKQRKGAAEAIPQAWANLLADPETPVVSLLTTEVERVSGFEAEPKDLHSFLAALRPRSGSLPKPKTAVTKRRTRSRSASGSATSTPLPGTGYAIDGEFVGCRRGHEVIEGVFKTLASRDSGFPERFAEQVRGKKRAYLARSKADLFPGHPELEGQSAEIAPGWFLSTQNSSEAKKRLIEKACRLASLEFGKDVEVQMP</sequence>
<dbReference type="Pfam" id="PF04313">
    <property type="entry name" value="HSDR_N"/>
    <property type="match status" value="1"/>
</dbReference>
<evidence type="ECO:0000313" key="4">
    <source>
        <dbReference type="Proteomes" id="UP001267426"/>
    </source>
</evidence>
<keyword evidence="4" id="KW-1185">Reference proteome</keyword>
<feature type="compositionally biased region" description="Low complexity" evidence="1">
    <location>
        <begin position="240"/>
        <end position="249"/>
    </location>
</feature>
<keyword evidence="3" id="KW-0378">Hydrolase</keyword>
<organism evidence="3 4">
    <name type="scientific">Rubrivirga litoralis</name>
    <dbReference type="NCBI Taxonomy" id="3075598"/>
    <lineage>
        <taxon>Bacteria</taxon>
        <taxon>Pseudomonadati</taxon>
        <taxon>Rhodothermota</taxon>
        <taxon>Rhodothermia</taxon>
        <taxon>Rhodothermales</taxon>
        <taxon>Rubricoccaceae</taxon>
        <taxon>Rubrivirga</taxon>
    </lineage>
</organism>
<name>A0ABU3BMU7_9BACT</name>
<protein>
    <submittedName>
        <fullName evidence="3">Type I restriction endonuclease</fullName>
    </submittedName>
</protein>
<keyword evidence="3" id="KW-0255">Endonuclease</keyword>